<accession>A0AAD5IC65</accession>
<gene>
    <name evidence="1" type="ORF">LWI28_000614</name>
</gene>
<reference evidence="1" key="1">
    <citation type="journal article" date="2022" name="Plant J.">
        <title>Strategies of tolerance reflected in two North American maple genomes.</title>
        <authorList>
            <person name="McEvoy S.L."/>
            <person name="Sezen U.U."/>
            <person name="Trouern-Trend A."/>
            <person name="McMahon S.M."/>
            <person name="Schaberg P.G."/>
            <person name="Yang J."/>
            <person name="Wegrzyn J.L."/>
            <person name="Swenson N.G."/>
        </authorList>
    </citation>
    <scope>NUCLEOTIDE SEQUENCE</scope>
    <source>
        <strain evidence="1">91603</strain>
    </source>
</reference>
<evidence type="ECO:0000313" key="2">
    <source>
        <dbReference type="Proteomes" id="UP001064489"/>
    </source>
</evidence>
<protein>
    <submittedName>
        <fullName evidence="1">Uncharacterized protein</fullName>
    </submittedName>
</protein>
<dbReference type="Proteomes" id="UP001064489">
    <property type="component" value="Chromosome 2"/>
</dbReference>
<reference evidence="1" key="2">
    <citation type="submission" date="2023-02" db="EMBL/GenBank/DDBJ databases">
        <authorList>
            <person name="Swenson N.G."/>
            <person name="Wegrzyn J.L."/>
            <person name="Mcevoy S.L."/>
        </authorList>
    </citation>
    <scope>NUCLEOTIDE SEQUENCE</scope>
    <source>
        <strain evidence="1">91603</strain>
        <tissue evidence="1">Leaf</tissue>
    </source>
</reference>
<comment type="caution">
    <text evidence="1">The sequence shown here is derived from an EMBL/GenBank/DDBJ whole genome shotgun (WGS) entry which is preliminary data.</text>
</comment>
<evidence type="ECO:0000313" key="1">
    <source>
        <dbReference type="EMBL" id="KAI9159648.1"/>
    </source>
</evidence>
<organism evidence="1 2">
    <name type="scientific">Acer negundo</name>
    <name type="common">Box elder</name>
    <dbReference type="NCBI Taxonomy" id="4023"/>
    <lineage>
        <taxon>Eukaryota</taxon>
        <taxon>Viridiplantae</taxon>
        <taxon>Streptophyta</taxon>
        <taxon>Embryophyta</taxon>
        <taxon>Tracheophyta</taxon>
        <taxon>Spermatophyta</taxon>
        <taxon>Magnoliopsida</taxon>
        <taxon>eudicotyledons</taxon>
        <taxon>Gunneridae</taxon>
        <taxon>Pentapetalae</taxon>
        <taxon>rosids</taxon>
        <taxon>malvids</taxon>
        <taxon>Sapindales</taxon>
        <taxon>Sapindaceae</taxon>
        <taxon>Hippocastanoideae</taxon>
        <taxon>Acereae</taxon>
        <taxon>Acer</taxon>
    </lineage>
</organism>
<dbReference type="AlphaFoldDB" id="A0AAD5IC65"/>
<keyword evidence="2" id="KW-1185">Reference proteome</keyword>
<proteinExistence type="predicted"/>
<dbReference type="EMBL" id="JAJSOW010000106">
    <property type="protein sequence ID" value="KAI9159648.1"/>
    <property type="molecule type" value="Genomic_DNA"/>
</dbReference>
<name>A0AAD5IC65_ACENE</name>
<sequence>MEEGDDFVEYVPVAKHRAMEAQKILQRKGKSLMSVRELAKGITYTDPLLTGYWKPPLPIRRMSKKTCSGKTLVFVLPMREAGYPELEVVRTSLSQLLAKKKMNLDNCRQLQRQVLDHFKAQRQRIPPVLAELNDPMEDVDAITDATGVYCGGLGHRIRIWGL</sequence>